<dbReference type="Gene3D" id="3.30.450.20">
    <property type="entry name" value="PAS domain"/>
    <property type="match status" value="4"/>
</dbReference>
<gene>
    <name evidence="10" type="ORF">BXY39_2119</name>
</gene>
<dbReference type="GO" id="GO:0000155">
    <property type="term" value="F:phosphorelay sensor kinase activity"/>
    <property type="evidence" value="ECO:0007669"/>
    <property type="project" value="InterPro"/>
</dbReference>
<dbReference type="InterPro" id="IPR036097">
    <property type="entry name" value="HisK_dim/P_sf"/>
</dbReference>
<protein>
    <recommendedName>
        <fullName evidence="2">histidine kinase</fullName>
        <ecNumber evidence="2">2.7.13.3</ecNumber>
    </recommendedName>
</protein>
<dbReference type="InterPro" id="IPR035965">
    <property type="entry name" value="PAS-like_dom_sf"/>
</dbReference>
<dbReference type="InterPro" id="IPR013656">
    <property type="entry name" value="PAS_4"/>
</dbReference>
<dbReference type="InterPro" id="IPR004358">
    <property type="entry name" value="Sig_transdc_His_kin-like_C"/>
</dbReference>
<dbReference type="EC" id="2.7.13.3" evidence="2"/>
<dbReference type="EMBL" id="REFR01000011">
    <property type="protein sequence ID" value="RMB08024.1"/>
    <property type="molecule type" value="Genomic_DNA"/>
</dbReference>
<organism evidence="10 11">
    <name type="scientific">Eilatimonas milleporae</name>
    <dbReference type="NCBI Taxonomy" id="911205"/>
    <lineage>
        <taxon>Bacteria</taxon>
        <taxon>Pseudomonadati</taxon>
        <taxon>Pseudomonadota</taxon>
        <taxon>Alphaproteobacteria</taxon>
        <taxon>Kordiimonadales</taxon>
        <taxon>Kordiimonadaceae</taxon>
        <taxon>Eilatimonas</taxon>
    </lineage>
</organism>
<evidence type="ECO:0000313" key="11">
    <source>
        <dbReference type="Proteomes" id="UP000271227"/>
    </source>
</evidence>
<dbReference type="SMART" id="SM00091">
    <property type="entry name" value="PAS"/>
    <property type="match status" value="4"/>
</dbReference>
<dbReference type="InterPro" id="IPR013655">
    <property type="entry name" value="PAS_fold_3"/>
</dbReference>
<dbReference type="InterPro" id="IPR036890">
    <property type="entry name" value="HATPase_C_sf"/>
</dbReference>
<feature type="domain" description="PAC" evidence="9">
    <location>
        <begin position="355"/>
        <end position="407"/>
    </location>
</feature>
<dbReference type="AlphaFoldDB" id="A0A3M0CDW9"/>
<reference evidence="10 11" key="1">
    <citation type="submission" date="2018-10" db="EMBL/GenBank/DDBJ databases">
        <title>Genomic Encyclopedia of Archaeal and Bacterial Type Strains, Phase II (KMG-II): from individual species to whole genera.</title>
        <authorList>
            <person name="Goeker M."/>
        </authorList>
    </citation>
    <scope>NUCLEOTIDE SEQUENCE [LARGE SCALE GENOMIC DNA]</scope>
    <source>
        <strain evidence="10 11">DSM 25217</strain>
    </source>
</reference>
<dbReference type="InterPro" id="IPR000014">
    <property type="entry name" value="PAS"/>
</dbReference>
<evidence type="ECO:0000256" key="2">
    <source>
        <dbReference type="ARBA" id="ARBA00012438"/>
    </source>
</evidence>
<proteinExistence type="predicted"/>
<dbReference type="CDD" id="cd00082">
    <property type="entry name" value="HisKA"/>
    <property type="match status" value="1"/>
</dbReference>
<evidence type="ECO:0000256" key="3">
    <source>
        <dbReference type="ARBA" id="ARBA00022553"/>
    </source>
</evidence>
<dbReference type="SMART" id="SM00086">
    <property type="entry name" value="PAC"/>
    <property type="match status" value="4"/>
</dbReference>
<dbReference type="PROSITE" id="PS50109">
    <property type="entry name" value="HIS_KIN"/>
    <property type="match status" value="1"/>
</dbReference>
<dbReference type="InParanoid" id="A0A3M0CDW9"/>
<accession>A0A3M0CDW9</accession>
<feature type="region of interest" description="Disordered" evidence="6">
    <location>
        <begin position="748"/>
        <end position="771"/>
    </location>
</feature>
<dbReference type="OrthoDB" id="9795133at2"/>
<dbReference type="SUPFAM" id="SSF55874">
    <property type="entry name" value="ATPase domain of HSP90 chaperone/DNA topoisomerase II/histidine kinase"/>
    <property type="match status" value="1"/>
</dbReference>
<name>A0A3M0CDW9_9PROT</name>
<dbReference type="SMART" id="SM00387">
    <property type="entry name" value="HATPase_c"/>
    <property type="match status" value="1"/>
</dbReference>
<evidence type="ECO:0000259" key="8">
    <source>
        <dbReference type="PROSITE" id="PS50112"/>
    </source>
</evidence>
<feature type="domain" description="Histidine kinase" evidence="7">
    <location>
        <begin position="551"/>
        <end position="782"/>
    </location>
</feature>
<dbReference type="Proteomes" id="UP000271227">
    <property type="component" value="Unassembled WGS sequence"/>
</dbReference>
<dbReference type="NCBIfam" id="TIGR00229">
    <property type="entry name" value="sensory_box"/>
    <property type="match status" value="4"/>
</dbReference>
<feature type="domain" description="PAC" evidence="9">
    <location>
        <begin position="226"/>
        <end position="278"/>
    </location>
</feature>
<evidence type="ECO:0000256" key="5">
    <source>
        <dbReference type="ARBA" id="ARBA00022777"/>
    </source>
</evidence>
<dbReference type="FunFam" id="3.30.565.10:FF:000006">
    <property type="entry name" value="Sensor histidine kinase WalK"/>
    <property type="match status" value="1"/>
</dbReference>
<feature type="domain" description="PAS" evidence="8">
    <location>
        <begin position="408"/>
        <end position="474"/>
    </location>
</feature>
<dbReference type="InterPro" id="IPR000700">
    <property type="entry name" value="PAS-assoc_C"/>
</dbReference>
<dbReference type="Pfam" id="PF00512">
    <property type="entry name" value="HisKA"/>
    <property type="match status" value="1"/>
</dbReference>
<dbReference type="PROSITE" id="PS50113">
    <property type="entry name" value="PAC"/>
    <property type="match status" value="4"/>
</dbReference>
<evidence type="ECO:0000256" key="6">
    <source>
        <dbReference type="SAM" id="MobiDB-lite"/>
    </source>
</evidence>
<evidence type="ECO:0000256" key="4">
    <source>
        <dbReference type="ARBA" id="ARBA00022679"/>
    </source>
</evidence>
<feature type="domain" description="PAS" evidence="8">
    <location>
        <begin position="177"/>
        <end position="223"/>
    </location>
</feature>
<evidence type="ECO:0000313" key="10">
    <source>
        <dbReference type="EMBL" id="RMB08024.1"/>
    </source>
</evidence>
<dbReference type="InterPro" id="IPR003661">
    <property type="entry name" value="HisK_dim/P_dom"/>
</dbReference>
<feature type="domain" description="PAS" evidence="8">
    <location>
        <begin position="299"/>
        <end position="352"/>
    </location>
</feature>
<dbReference type="Pfam" id="PF08448">
    <property type="entry name" value="PAS_4"/>
    <property type="match status" value="1"/>
</dbReference>
<keyword evidence="3" id="KW-0597">Phosphoprotein</keyword>
<comment type="catalytic activity">
    <reaction evidence="1">
        <text>ATP + protein L-histidine = ADP + protein N-phospho-L-histidine.</text>
        <dbReference type="EC" id="2.7.13.3"/>
    </reaction>
</comment>
<keyword evidence="11" id="KW-1185">Reference proteome</keyword>
<dbReference type="PANTHER" id="PTHR43304">
    <property type="entry name" value="PHYTOCHROME-LIKE PROTEIN CPH1"/>
    <property type="match status" value="1"/>
</dbReference>
<dbReference type="PROSITE" id="PS50112">
    <property type="entry name" value="PAS"/>
    <property type="match status" value="3"/>
</dbReference>
<dbReference type="RefSeq" id="WP_121938775.1">
    <property type="nucleotide sequence ID" value="NZ_REFR01000011.1"/>
</dbReference>
<comment type="caution">
    <text evidence="10">The sequence shown here is derived from an EMBL/GenBank/DDBJ whole genome shotgun (WGS) entry which is preliminary data.</text>
</comment>
<feature type="domain" description="PAC" evidence="9">
    <location>
        <begin position="477"/>
        <end position="533"/>
    </location>
</feature>
<dbReference type="Gene3D" id="3.30.565.10">
    <property type="entry name" value="Histidine kinase-like ATPase, C-terminal domain"/>
    <property type="match status" value="1"/>
</dbReference>
<dbReference type="Pfam" id="PF08447">
    <property type="entry name" value="PAS_3"/>
    <property type="match status" value="3"/>
</dbReference>
<dbReference type="InterPro" id="IPR052162">
    <property type="entry name" value="Sensor_kinase/Photoreceptor"/>
</dbReference>
<evidence type="ECO:0000259" key="7">
    <source>
        <dbReference type="PROSITE" id="PS50109"/>
    </source>
</evidence>
<dbReference type="PRINTS" id="PR00344">
    <property type="entry name" value="BCTRLSENSOR"/>
</dbReference>
<keyword evidence="5" id="KW-0418">Kinase</keyword>
<keyword evidence="4" id="KW-0808">Transferase</keyword>
<dbReference type="SUPFAM" id="SSF47384">
    <property type="entry name" value="Homodimeric domain of signal transducing histidine kinase"/>
    <property type="match status" value="1"/>
</dbReference>
<evidence type="ECO:0000256" key="1">
    <source>
        <dbReference type="ARBA" id="ARBA00000085"/>
    </source>
</evidence>
<dbReference type="PANTHER" id="PTHR43304:SF1">
    <property type="entry name" value="PAC DOMAIN-CONTAINING PROTEIN"/>
    <property type="match status" value="1"/>
</dbReference>
<sequence length="792" mass="89758">MGKRQDRFDLAIEASGVGLWDWDIVEDSLVWSPRFLEIIGADPDTGTRLNTGPDMGPDIGPSHGARRVSDFFDRLHPDDAARVRAAVNAHLTQRVPYAVDMRMRSDDGGYVWVHARGQAVWNDRGMPVRFAGSIDDVSGRKAIETALIDSETRFELAARGASVGIWDWIDVSRDEEYWSDRFFALLGYEVGEIEPGLKSFASLLHPDDLEATFDLVDAHFRGEAKFEIEYRLKHKTDGYLWFLGTGLAERDSRGKPVRMVGSIMNIHARKMTEKALRESQERYDLAVAGIGAGVWDWPDPRSDNLYWSPQHFTMLGYSADAFQPSMPKFMAMLHPDDTDIVLEALRRHMERYEPMTAEYRIRHRDGHYIWVRGTGQALLDETGAAIRITGSIVDITQEKTATEALRVRERELRLIFDSVPVRIWYKDDKNRILRLNEQAARSMGMTVEEAEGTDTYDLFPDMAKKYHDDDLEVINSGEPKLGIVEEYTPRDGVRGWVMTDKVPFIDRATNKRYVFVSAIDITEQKRVENLLEKKTSDLLASNRELEQFAYVASHDLQEPLRMVAGYCDLLRRRYTDILDEDGKEFIEYAVDGAKRMQSLLSDLLQYSRIGQVDYDQRPTDLNAVLEEVLRDLAGAVAESGATIGIGDMSAVLADHGQIRRVLQNLIQNSLKFRGDGDAIVQVWCEEDGRDVTVKVRDNGIGIKPEYKNRIFQVFQRLHTKEEYQGTGIGLAIAKRIVEKHGGRIWLETGPDGQTADGCQSAPPRTDDSGAGATFAFQLKKPSHGERYHVQSR</sequence>
<dbReference type="InterPro" id="IPR001610">
    <property type="entry name" value="PAC"/>
</dbReference>
<feature type="domain" description="PAC" evidence="9">
    <location>
        <begin position="97"/>
        <end position="149"/>
    </location>
</feature>
<dbReference type="SUPFAM" id="SSF55785">
    <property type="entry name" value="PYP-like sensor domain (PAS domain)"/>
    <property type="match status" value="4"/>
</dbReference>
<dbReference type="InterPro" id="IPR003594">
    <property type="entry name" value="HATPase_dom"/>
</dbReference>
<evidence type="ECO:0000259" key="9">
    <source>
        <dbReference type="PROSITE" id="PS50113"/>
    </source>
</evidence>
<dbReference type="InterPro" id="IPR005467">
    <property type="entry name" value="His_kinase_dom"/>
</dbReference>
<dbReference type="Pfam" id="PF02518">
    <property type="entry name" value="HATPase_c"/>
    <property type="match status" value="1"/>
</dbReference>
<dbReference type="Gene3D" id="1.10.287.130">
    <property type="match status" value="1"/>
</dbReference>
<dbReference type="SMART" id="SM00388">
    <property type="entry name" value="HisKA"/>
    <property type="match status" value="1"/>
</dbReference>
<dbReference type="CDD" id="cd00130">
    <property type="entry name" value="PAS"/>
    <property type="match status" value="4"/>
</dbReference>